<feature type="transmembrane region" description="Helical" evidence="1">
    <location>
        <begin position="69"/>
        <end position="91"/>
    </location>
</feature>
<dbReference type="Proteomes" id="UP001377337">
    <property type="component" value="Chromosome"/>
</dbReference>
<evidence type="ECO:0000313" key="2">
    <source>
        <dbReference type="EMBL" id="WXB95182.1"/>
    </source>
</evidence>
<organism evidence="2 3">
    <name type="scientific">Metabacillus sediminis</name>
    <dbReference type="NCBI Taxonomy" id="3117746"/>
    <lineage>
        <taxon>Bacteria</taxon>
        <taxon>Bacillati</taxon>
        <taxon>Bacillota</taxon>
        <taxon>Bacilli</taxon>
        <taxon>Bacillales</taxon>
        <taxon>Bacillaceae</taxon>
        <taxon>Metabacillus</taxon>
    </lineage>
</organism>
<sequence>MLLTIICILGAISTLSALLVKKELEKLFYKGKSQFFFHLLNLYFVSLLISFSEIVFFQKFHDFNGFSMYFFEMVKISMVYLPFYFFSVWIFEKYIKSMKKYVARGNVLVIKPKYLSRKQLP</sequence>
<keyword evidence="3" id="KW-1185">Reference proteome</keyword>
<evidence type="ECO:0008006" key="4">
    <source>
        <dbReference type="Google" id="ProtNLM"/>
    </source>
</evidence>
<keyword evidence="1" id="KW-0472">Membrane</keyword>
<name>A0ABZ2ND52_9BACI</name>
<dbReference type="RefSeq" id="WP_338776550.1">
    <property type="nucleotide sequence ID" value="NZ_CP147407.1"/>
</dbReference>
<keyword evidence="1" id="KW-1133">Transmembrane helix</keyword>
<reference evidence="2 3" key="1">
    <citation type="submission" date="2024-02" db="EMBL/GenBank/DDBJ databases">
        <title>Seven novel Bacillus-like species.</title>
        <authorList>
            <person name="Liu G."/>
        </authorList>
    </citation>
    <scope>NUCLEOTIDE SEQUENCE [LARGE SCALE GENOMIC DNA]</scope>
    <source>
        <strain evidence="2 3">FJAT-52054</strain>
    </source>
</reference>
<evidence type="ECO:0000256" key="1">
    <source>
        <dbReference type="SAM" id="Phobius"/>
    </source>
</evidence>
<proteinExistence type="predicted"/>
<feature type="transmembrane region" description="Helical" evidence="1">
    <location>
        <begin position="36"/>
        <end position="57"/>
    </location>
</feature>
<dbReference type="EMBL" id="CP147407">
    <property type="protein sequence ID" value="WXB95182.1"/>
    <property type="molecule type" value="Genomic_DNA"/>
</dbReference>
<protein>
    <recommendedName>
        <fullName evidence="4">DUF418 domain-containing protein</fullName>
    </recommendedName>
</protein>
<evidence type="ECO:0000313" key="3">
    <source>
        <dbReference type="Proteomes" id="UP001377337"/>
    </source>
</evidence>
<keyword evidence="1" id="KW-0812">Transmembrane</keyword>
<accession>A0ABZ2ND52</accession>
<gene>
    <name evidence="2" type="ORF">WCV65_11385</name>
</gene>